<dbReference type="OrthoDB" id="5832102at2759"/>
<sequence length="151" mass="16623">QAECSVDTFKRSIGMMKNYGPPGDALHTFLFTHRNTSCTASPDGPSPAENFIGRRLRSTLDLLKPSRAPEARPDIATEMQFNRRHGPSQGTSSQTTLFSLATSAPNHPDGLMNAFYCGMDVRYTTCKFRDPSGSATSTNYAHVHDRKKHAT</sequence>
<evidence type="ECO:0000313" key="2">
    <source>
        <dbReference type="EMBL" id="PIO54352.1"/>
    </source>
</evidence>
<feature type="region of interest" description="Disordered" evidence="1">
    <location>
        <begin position="132"/>
        <end position="151"/>
    </location>
</feature>
<name>A0A2G9T9Z3_TELCI</name>
<reference evidence="2 3" key="1">
    <citation type="submission" date="2015-09" db="EMBL/GenBank/DDBJ databases">
        <title>Draft genome of the parasitic nematode Teladorsagia circumcincta isolate WARC Sus (inbred).</title>
        <authorList>
            <person name="Mitreva M."/>
        </authorList>
    </citation>
    <scope>NUCLEOTIDE SEQUENCE [LARGE SCALE GENOMIC DNA]</scope>
    <source>
        <strain evidence="2 3">S</strain>
    </source>
</reference>
<evidence type="ECO:0000313" key="3">
    <source>
        <dbReference type="Proteomes" id="UP000230423"/>
    </source>
</evidence>
<evidence type="ECO:0000256" key="1">
    <source>
        <dbReference type="SAM" id="MobiDB-lite"/>
    </source>
</evidence>
<protein>
    <submittedName>
        <fullName evidence="2">Uncharacterized protein</fullName>
    </submittedName>
</protein>
<accession>A0A2G9T9Z3</accession>
<organism evidence="2 3">
    <name type="scientific">Teladorsagia circumcincta</name>
    <name type="common">Brown stomach worm</name>
    <name type="synonym">Ostertagia circumcincta</name>
    <dbReference type="NCBI Taxonomy" id="45464"/>
    <lineage>
        <taxon>Eukaryota</taxon>
        <taxon>Metazoa</taxon>
        <taxon>Ecdysozoa</taxon>
        <taxon>Nematoda</taxon>
        <taxon>Chromadorea</taxon>
        <taxon>Rhabditida</taxon>
        <taxon>Rhabditina</taxon>
        <taxon>Rhabditomorpha</taxon>
        <taxon>Strongyloidea</taxon>
        <taxon>Trichostrongylidae</taxon>
        <taxon>Teladorsagia</taxon>
    </lineage>
</organism>
<dbReference type="EMBL" id="KZ397886">
    <property type="protein sequence ID" value="PIO54352.1"/>
    <property type="molecule type" value="Genomic_DNA"/>
</dbReference>
<feature type="non-terminal residue" evidence="2">
    <location>
        <position position="1"/>
    </location>
</feature>
<dbReference type="AlphaFoldDB" id="A0A2G9T9Z3"/>
<gene>
    <name evidence="2" type="ORF">TELCIR_24288</name>
</gene>
<proteinExistence type="predicted"/>
<dbReference type="Proteomes" id="UP000230423">
    <property type="component" value="Unassembled WGS sequence"/>
</dbReference>
<keyword evidence="3" id="KW-1185">Reference proteome</keyword>